<dbReference type="Proteomes" id="UP000708298">
    <property type="component" value="Unassembled WGS sequence"/>
</dbReference>
<keyword evidence="7 13" id="KW-0406">Ion transport</keyword>
<feature type="coiled-coil region" evidence="15">
    <location>
        <begin position="107"/>
        <end position="153"/>
    </location>
</feature>
<dbReference type="GO" id="GO:0046961">
    <property type="term" value="F:proton-transporting ATPase activity, rotational mechanism"/>
    <property type="evidence" value="ECO:0007669"/>
    <property type="project" value="TreeGrafter"/>
</dbReference>
<evidence type="ECO:0000256" key="1">
    <source>
        <dbReference type="ARBA" id="ARBA00005513"/>
    </source>
</evidence>
<dbReference type="InterPro" id="IPR002146">
    <property type="entry name" value="ATP_synth_b/b'su_bac/chlpt"/>
</dbReference>
<keyword evidence="15" id="KW-0175">Coiled coil</keyword>
<keyword evidence="3 13" id="KW-0138">CF(0)</keyword>
<dbReference type="GO" id="GO:0045259">
    <property type="term" value="C:proton-transporting ATP synthase complex"/>
    <property type="evidence" value="ECO:0007669"/>
    <property type="project" value="UniProtKB-KW"/>
</dbReference>
<keyword evidence="13" id="KW-1003">Cell membrane</keyword>
<keyword evidence="6 13" id="KW-1133">Transmembrane helix</keyword>
<evidence type="ECO:0000313" key="17">
    <source>
        <dbReference type="EMBL" id="MCB8874718.1"/>
    </source>
</evidence>
<keyword evidence="5 13" id="KW-0375">Hydrogen ion transport</keyword>
<keyword evidence="8 13" id="KW-0472">Membrane</keyword>
<organism evidence="17 18">
    <name type="scientific">Acidisoma silvae</name>
    <dbReference type="NCBI Taxonomy" id="2802396"/>
    <lineage>
        <taxon>Bacteria</taxon>
        <taxon>Pseudomonadati</taxon>
        <taxon>Pseudomonadota</taxon>
        <taxon>Alphaproteobacteria</taxon>
        <taxon>Acetobacterales</taxon>
        <taxon>Acidocellaceae</taxon>
        <taxon>Acidisoma</taxon>
    </lineage>
</organism>
<comment type="function">
    <text evidence="10 13">F(1)F(0) ATP synthase produces ATP from ADP in the presence of a proton or sodium gradient. F-type ATPases consist of two structural domains, F(1) containing the extramembraneous catalytic core and F(0) containing the membrane proton channel, linked together by a central stalk and a peripheral stalk. During catalysis, ATP synthesis in the catalytic domain of F(1) is coupled via a rotary mechanism of the central stalk subunits to proton translocation.</text>
</comment>
<evidence type="ECO:0000256" key="11">
    <source>
        <dbReference type="ARBA" id="ARBA00025614"/>
    </source>
</evidence>
<feature type="signal peptide" evidence="16">
    <location>
        <begin position="1"/>
        <end position="27"/>
    </location>
</feature>
<accession>A0A963YQM0</accession>
<evidence type="ECO:0000256" key="4">
    <source>
        <dbReference type="ARBA" id="ARBA00022692"/>
    </source>
</evidence>
<dbReference type="GO" id="GO:0012505">
    <property type="term" value="C:endomembrane system"/>
    <property type="evidence" value="ECO:0007669"/>
    <property type="project" value="UniProtKB-SubCell"/>
</dbReference>
<dbReference type="HAMAP" id="MF_01398">
    <property type="entry name" value="ATP_synth_b_bprime"/>
    <property type="match status" value="1"/>
</dbReference>
<evidence type="ECO:0000256" key="15">
    <source>
        <dbReference type="SAM" id="Coils"/>
    </source>
</evidence>
<evidence type="ECO:0000256" key="14">
    <source>
        <dbReference type="RuleBase" id="RU003848"/>
    </source>
</evidence>
<evidence type="ECO:0000256" key="3">
    <source>
        <dbReference type="ARBA" id="ARBA00022547"/>
    </source>
</evidence>
<dbReference type="InterPro" id="IPR050059">
    <property type="entry name" value="ATP_synthase_B_chain"/>
</dbReference>
<comment type="subunit">
    <text evidence="13">F-type ATPases have 2 components, F(1) - the catalytic core - and F(0) - the membrane proton channel. F(1) has five subunits: alpha(3), beta(3), gamma(1), delta(1), epsilon(1). F(0) has three main subunits: a(1), b(2) and c(10-14). The alpha and beta chains form an alternating ring which encloses part of the gamma chain. F(1) is attached to F(0) by a central stalk formed by the gamma and epsilon chains, while a peripheral stalk is formed by the delta and b chains.</text>
</comment>
<dbReference type="PANTHER" id="PTHR33445:SF1">
    <property type="entry name" value="ATP SYNTHASE SUBUNIT B"/>
    <property type="match status" value="1"/>
</dbReference>
<reference evidence="17" key="2">
    <citation type="submission" date="2021-01" db="EMBL/GenBank/DDBJ databases">
        <authorList>
            <person name="Mieszkin S."/>
            <person name="Pouder E."/>
            <person name="Alain K."/>
        </authorList>
    </citation>
    <scope>NUCLEOTIDE SEQUENCE</scope>
    <source>
        <strain evidence="17">HW T2.11</strain>
    </source>
</reference>
<dbReference type="EMBL" id="JAESVB010000002">
    <property type="protein sequence ID" value="MCB8874718.1"/>
    <property type="molecule type" value="Genomic_DNA"/>
</dbReference>
<dbReference type="RefSeq" id="WP_227320383.1">
    <property type="nucleotide sequence ID" value="NZ_JAESVB010000002.1"/>
</dbReference>
<sequence>MNRLFTTTSLTGGVALGLLAQAGVAHAGSNMPQMDFSNPLNGSQVVWLVIILVVLYLILSRWALPGVGAVLADRSQRIQRDLDAAHAAKVEADAAVAELHAAIKSARDEANAEVARATEAAKAAAAQQAAELSAKLDAQLEKAEAEIAAARTQALTAIRPIAAETAGLLMTRLTGQALDETKLHQGIQDALAARGLA</sequence>
<protein>
    <recommendedName>
        <fullName evidence="13">ATP synthase subunit b</fullName>
    </recommendedName>
    <alternativeName>
        <fullName evidence="13">ATP synthase F(0) sector subunit b</fullName>
    </alternativeName>
    <alternativeName>
        <fullName evidence="13">ATPase subunit I</fullName>
    </alternativeName>
    <alternativeName>
        <fullName evidence="13">F-type ATPase subunit b</fullName>
        <shortName evidence="13">F-ATPase subunit b</shortName>
    </alternativeName>
</protein>
<keyword evidence="2 13" id="KW-0813">Transport</keyword>
<dbReference type="GO" id="GO:0046933">
    <property type="term" value="F:proton-transporting ATP synthase activity, rotational mechanism"/>
    <property type="evidence" value="ECO:0007669"/>
    <property type="project" value="UniProtKB-UniRule"/>
</dbReference>
<evidence type="ECO:0000256" key="12">
    <source>
        <dbReference type="ARBA" id="ARBA00037847"/>
    </source>
</evidence>
<dbReference type="GO" id="GO:0005886">
    <property type="term" value="C:plasma membrane"/>
    <property type="evidence" value="ECO:0007669"/>
    <property type="project" value="UniProtKB-SubCell"/>
</dbReference>
<reference evidence="17" key="1">
    <citation type="journal article" date="2021" name="Microorganisms">
        <title>Acidisoma silvae sp. nov. and Acidisomacellulosilytica sp. nov., Two Acidophilic Bacteria Isolated from Decaying Wood, Hydrolyzing Cellulose and Producing Poly-3-hydroxybutyrate.</title>
        <authorList>
            <person name="Mieszkin S."/>
            <person name="Pouder E."/>
            <person name="Uroz S."/>
            <person name="Simon-Colin C."/>
            <person name="Alain K."/>
        </authorList>
    </citation>
    <scope>NUCLEOTIDE SEQUENCE</scope>
    <source>
        <strain evidence="17">HW T2.11</strain>
    </source>
</reference>
<feature type="transmembrane region" description="Helical" evidence="13">
    <location>
        <begin position="46"/>
        <end position="72"/>
    </location>
</feature>
<comment type="function">
    <text evidence="11">Component of the F(0) channel, it forms part of the peripheral stalk, linking F(1) to F(0). The b'-subunit is a diverged and duplicated form of b found in plants and photosynthetic bacteria.</text>
</comment>
<keyword evidence="4 13" id="KW-0812">Transmembrane</keyword>
<evidence type="ECO:0000256" key="2">
    <source>
        <dbReference type="ARBA" id="ARBA00022448"/>
    </source>
</evidence>
<evidence type="ECO:0000256" key="6">
    <source>
        <dbReference type="ARBA" id="ARBA00022989"/>
    </source>
</evidence>
<evidence type="ECO:0000256" key="5">
    <source>
        <dbReference type="ARBA" id="ARBA00022781"/>
    </source>
</evidence>
<evidence type="ECO:0000256" key="8">
    <source>
        <dbReference type="ARBA" id="ARBA00023136"/>
    </source>
</evidence>
<keyword evidence="16" id="KW-0732">Signal</keyword>
<dbReference type="PANTHER" id="PTHR33445">
    <property type="entry name" value="ATP SYNTHASE SUBUNIT B', CHLOROPLASTIC"/>
    <property type="match status" value="1"/>
</dbReference>
<evidence type="ECO:0000256" key="16">
    <source>
        <dbReference type="SAM" id="SignalP"/>
    </source>
</evidence>
<comment type="caution">
    <text evidence="17">The sequence shown here is derived from an EMBL/GenBank/DDBJ whole genome shotgun (WGS) entry which is preliminary data.</text>
</comment>
<evidence type="ECO:0000256" key="7">
    <source>
        <dbReference type="ARBA" id="ARBA00023065"/>
    </source>
</evidence>
<evidence type="ECO:0000256" key="10">
    <source>
        <dbReference type="ARBA" id="ARBA00025198"/>
    </source>
</evidence>
<evidence type="ECO:0000256" key="9">
    <source>
        <dbReference type="ARBA" id="ARBA00023310"/>
    </source>
</evidence>
<evidence type="ECO:0000313" key="18">
    <source>
        <dbReference type="Proteomes" id="UP000708298"/>
    </source>
</evidence>
<comment type="subcellular location">
    <subcellularLocation>
        <location evidence="13">Cell membrane</location>
        <topology evidence="13">Single-pass membrane protein</topology>
    </subcellularLocation>
    <subcellularLocation>
        <location evidence="12">Endomembrane system</location>
        <topology evidence="12">Single-pass membrane protein</topology>
    </subcellularLocation>
</comment>
<gene>
    <name evidence="13" type="primary">atpF</name>
    <name evidence="17" type="ORF">ASILVAE211_05940</name>
</gene>
<dbReference type="Pfam" id="PF00430">
    <property type="entry name" value="ATP-synt_B"/>
    <property type="match status" value="1"/>
</dbReference>
<comment type="similarity">
    <text evidence="1 13 14">Belongs to the ATPase B chain family.</text>
</comment>
<feature type="chain" id="PRO_5037558061" description="ATP synthase subunit b" evidence="16">
    <location>
        <begin position="28"/>
        <end position="197"/>
    </location>
</feature>
<keyword evidence="18" id="KW-1185">Reference proteome</keyword>
<dbReference type="AlphaFoldDB" id="A0A963YQM0"/>
<name>A0A963YQM0_9PROT</name>
<evidence type="ECO:0000256" key="13">
    <source>
        <dbReference type="HAMAP-Rule" id="MF_01398"/>
    </source>
</evidence>
<keyword evidence="9 13" id="KW-0066">ATP synthesis</keyword>
<proteinExistence type="inferred from homology"/>